<proteinExistence type="predicted"/>
<dbReference type="EMBL" id="OU892284">
    <property type="protein sequence ID" value="CAG9772178.1"/>
    <property type="molecule type" value="Genomic_DNA"/>
</dbReference>
<organism evidence="2 3">
    <name type="scientific">Ceutorhynchus assimilis</name>
    <name type="common">cabbage seed weevil</name>
    <dbReference type="NCBI Taxonomy" id="467358"/>
    <lineage>
        <taxon>Eukaryota</taxon>
        <taxon>Metazoa</taxon>
        <taxon>Ecdysozoa</taxon>
        <taxon>Arthropoda</taxon>
        <taxon>Hexapoda</taxon>
        <taxon>Insecta</taxon>
        <taxon>Pterygota</taxon>
        <taxon>Neoptera</taxon>
        <taxon>Endopterygota</taxon>
        <taxon>Coleoptera</taxon>
        <taxon>Polyphaga</taxon>
        <taxon>Cucujiformia</taxon>
        <taxon>Curculionidae</taxon>
        <taxon>Ceutorhynchinae</taxon>
        <taxon>Ceutorhynchus</taxon>
    </lineage>
</organism>
<keyword evidence="3" id="KW-1185">Reference proteome</keyword>
<protein>
    <submittedName>
        <fullName evidence="2">Uncharacterized protein</fullName>
    </submittedName>
</protein>
<dbReference type="AlphaFoldDB" id="A0A9N9MXD6"/>
<name>A0A9N9MXD6_9CUCU</name>
<dbReference type="Proteomes" id="UP001152799">
    <property type="component" value="Chromosome 8"/>
</dbReference>
<feature type="compositionally biased region" description="Polar residues" evidence="1">
    <location>
        <begin position="1"/>
        <end position="10"/>
    </location>
</feature>
<evidence type="ECO:0000313" key="2">
    <source>
        <dbReference type="EMBL" id="CAG9772178.1"/>
    </source>
</evidence>
<feature type="compositionally biased region" description="Basic and acidic residues" evidence="1">
    <location>
        <begin position="11"/>
        <end position="33"/>
    </location>
</feature>
<gene>
    <name evidence="2" type="ORF">CEUTPL_LOCUS12599</name>
</gene>
<dbReference type="OrthoDB" id="10461819at2759"/>
<feature type="region of interest" description="Disordered" evidence="1">
    <location>
        <begin position="1"/>
        <end position="33"/>
    </location>
</feature>
<sequence length="193" mass="23437">MDCEPSTSASEETKANTKRRESKRESIFETRGEEKESYLEEWDRIWGHHNTDYVNVVQYPKHCIKQLEEEFKNTTEACDTMAKKYEEFESRADQVTLIEDCPMSPGKKVILQDMDSRITELLKQWGKAFQSLELDEYMRQNQLKEFEREAKLRKAMLVQFMRNKFNPKWRWPVDKRWPVRIVPRQSCKYLFWY</sequence>
<accession>A0A9N9MXD6</accession>
<evidence type="ECO:0000313" key="3">
    <source>
        <dbReference type="Proteomes" id="UP001152799"/>
    </source>
</evidence>
<evidence type="ECO:0000256" key="1">
    <source>
        <dbReference type="SAM" id="MobiDB-lite"/>
    </source>
</evidence>
<reference evidence="2" key="1">
    <citation type="submission" date="2022-01" db="EMBL/GenBank/DDBJ databases">
        <authorList>
            <person name="King R."/>
        </authorList>
    </citation>
    <scope>NUCLEOTIDE SEQUENCE</scope>
</reference>